<dbReference type="PANTHER" id="PTHR13774">
    <property type="entry name" value="PHENAZINE BIOSYNTHESIS PROTEIN"/>
    <property type="match status" value="1"/>
</dbReference>
<dbReference type="EMBL" id="PDLK01000002">
    <property type="protein sequence ID" value="PHH04155.1"/>
    <property type="molecule type" value="Genomic_DNA"/>
</dbReference>
<dbReference type="InterPro" id="IPR003719">
    <property type="entry name" value="Phenazine_PhzF-like"/>
</dbReference>
<accession>A0A7H0FIJ6</accession>
<evidence type="ECO:0000313" key="8">
    <source>
        <dbReference type="Proteomes" id="UP001357437"/>
    </source>
</evidence>
<dbReference type="SUPFAM" id="SSF54506">
    <property type="entry name" value="Diaminopimelate epimerase-like"/>
    <property type="match status" value="1"/>
</dbReference>
<reference evidence="4" key="3">
    <citation type="journal article" date="2023" name="Genes Genomics">
        <title>Genomic insights of Leclercia adecarboxylata strains linked to an outbreak in public hospitals in Mexico.</title>
        <authorList>
            <person name="Barrios-Villa E."/>
            <person name="Pacheco-Flores B."/>
            <person name="Lozano-Zarain P."/>
            <person name="Del Campo-Ortega R."/>
            <person name="de Jesus Ascencio-Montiel I."/>
            <person name="Gonzalez-Leon M."/>
            <person name="Camorlinga-Ponce M."/>
            <person name="Gaytan Cervantes F.J."/>
            <person name="Gonzalez Torres C."/>
            <person name="Aguilar E."/>
            <person name="Gonzalez Ibarra J."/>
            <person name="Torres Lopez F.J."/>
            <person name="Rosas-Vargas H."/>
            <person name="Gonzalez-Bonilla C.R."/>
            <person name="Del Carmen Rocha-Gracia R."/>
        </authorList>
    </citation>
    <scope>NUCLEOTIDE SEQUENCE</scope>
    <source>
        <strain evidence="4">Lac40</strain>
    </source>
</reference>
<evidence type="ECO:0000256" key="2">
    <source>
        <dbReference type="ARBA" id="ARBA00023235"/>
    </source>
</evidence>
<evidence type="ECO:0000313" key="7">
    <source>
        <dbReference type="Proteomes" id="UP000222768"/>
    </source>
</evidence>
<feature type="active site" evidence="3">
    <location>
        <position position="47"/>
    </location>
</feature>
<comment type="similarity">
    <text evidence="1">Belongs to the PhzF family.</text>
</comment>
<dbReference type="PIRSF" id="PIRSF016184">
    <property type="entry name" value="PhzC_PhzF"/>
    <property type="match status" value="1"/>
</dbReference>
<evidence type="ECO:0000256" key="1">
    <source>
        <dbReference type="ARBA" id="ARBA00008270"/>
    </source>
</evidence>
<dbReference type="RefSeq" id="WP_032618049.1">
    <property type="nucleotide sequence ID" value="NZ_CBCYJT010000004.1"/>
</dbReference>
<keyword evidence="2" id="KW-0413">Isomerase</keyword>
<keyword evidence="8" id="KW-1185">Reference proteome</keyword>
<evidence type="ECO:0000313" key="5">
    <source>
        <dbReference type="EMBL" id="MEC3935289.1"/>
    </source>
</evidence>
<name>A0A7H0FIJ6_9ENTR</name>
<dbReference type="EMBL" id="JAYMCU010000004">
    <property type="protein sequence ID" value="MEC3935289.1"/>
    <property type="molecule type" value="Genomic_DNA"/>
</dbReference>
<evidence type="ECO:0000313" key="4">
    <source>
        <dbReference type="EMBL" id="MDC6638178.1"/>
    </source>
</evidence>
<evidence type="ECO:0000256" key="3">
    <source>
        <dbReference type="PIRSR" id="PIRSR016184-1"/>
    </source>
</evidence>
<dbReference type="Proteomes" id="UP001357437">
    <property type="component" value="Unassembled WGS sequence"/>
</dbReference>
<dbReference type="Gene3D" id="3.10.310.10">
    <property type="entry name" value="Diaminopimelate Epimerase, Chain A, domain 1"/>
    <property type="match status" value="2"/>
</dbReference>
<evidence type="ECO:0000313" key="6">
    <source>
        <dbReference type="EMBL" id="PHH04155.1"/>
    </source>
</evidence>
<proteinExistence type="inferred from homology"/>
<dbReference type="PANTHER" id="PTHR13774:SF17">
    <property type="entry name" value="PHENAZINE BIOSYNTHESIS-LIKE DOMAIN-CONTAINING PROTEIN"/>
    <property type="match status" value="1"/>
</dbReference>
<dbReference type="Proteomes" id="UP000222768">
    <property type="component" value="Unassembled WGS sequence"/>
</dbReference>
<sequence>MKEIAFYLVDAFSDRAFGGNPAAVCPLEEWLPDDVLLKMAQQHNQSETAFFVRTDTGFELRWFTTQYEINLCGHATLASAHVIFEYLDYPHTEIIFSTRFVGDLKVTRSGDWLTLNFPAWGCEAVENPPALLFSTLGISGAQEVRAGRDYMVVLENQQQVEALTPDIDAMMPLGKMVCVTAPGDEHDFVSRFFCPGEGVAEDPVTGSAHSMLIPYWSEKLGKTALQARQVSPRGGELRCELKGDRVLIGGQAALYLKGTVYLRSH</sequence>
<gene>
    <name evidence="6" type="ORF">CRX53_09320</name>
    <name evidence="4" type="ORF">OEZ79_08010</name>
    <name evidence="5" type="ORF">VOF76_03805</name>
</gene>
<dbReference type="NCBIfam" id="TIGR00654">
    <property type="entry name" value="PhzF_family"/>
    <property type="match status" value="1"/>
</dbReference>
<reference evidence="5 8" key="4">
    <citation type="submission" date="2024-01" db="EMBL/GenBank/DDBJ databases">
        <title>Comparative Genomics of Leclercia adecarboxylata Strains Isolated from Several Sources.</title>
        <authorList>
            <person name="Yescas-Zazueta V."/>
            <person name="Balbuena-Alonso M.G."/>
            <person name="Valencia D."/>
            <person name="Mendez-Pfeiffer P.A."/>
            <person name="Ballesteros-Monrreal M.G."/>
            <person name="Rocha-Gracia R.D.C."/>
            <person name="Barrios-Villa E."/>
        </authorList>
    </citation>
    <scope>NUCLEOTIDE SEQUENCE [LARGE SCALE GENOMIC DNA]</scope>
    <source>
        <strain evidence="5 8">33MEM</strain>
    </source>
</reference>
<dbReference type="EMBL" id="JAOURS010000006">
    <property type="protein sequence ID" value="MDC6638178.1"/>
    <property type="molecule type" value="Genomic_DNA"/>
</dbReference>
<dbReference type="GO" id="GO:0016853">
    <property type="term" value="F:isomerase activity"/>
    <property type="evidence" value="ECO:0007669"/>
    <property type="project" value="UniProtKB-KW"/>
</dbReference>
<dbReference type="Pfam" id="PF02567">
    <property type="entry name" value="PhzC-PhzF"/>
    <property type="match status" value="1"/>
</dbReference>
<organism evidence="6 7">
    <name type="scientific">Leclercia adecarboxylata</name>
    <dbReference type="NCBI Taxonomy" id="83655"/>
    <lineage>
        <taxon>Bacteria</taxon>
        <taxon>Pseudomonadati</taxon>
        <taxon>Pseudomonadota</taxon>
        <taxon>Gammaproteobacteria</taxon>
        <taxon>Enterobacterales</taxon>
        <taxon>Enterobacteriaceae</taxon>
        <taxon>Leclercia</taxon>
    </lineage>
</organism>
<comment type="caution">
    <text evidence="6">The sequence shown here is derived from an EMBL/GenBank/DDBJ whole genome shotgun (WGS) entry which is preliminary data.</text>
</comment>
<reference evidence="7" key="1">
    <citation type="submission" date="2017-09" db="EMBL/GenBank/DDBJ databases">
        <title>FDA dAtabase for Regulatory Grade micrObial Sequences (FDA-ARGOS): Supporting development and validation of Infectious Disease Dx tests.</title>
        <authorList>
            <person name="Minogue T."/>
            <person name="Wolcott M."/>
            <person name="Wasieloski L."/>
            <person name="Aguilar W."/>
            <person name="Moore D."/>
            <person name="Tallon L."/>
            <person name="Sadzewicz L."/>
            <person name="Ott S."/>
            <person name="Zhao X."/>
            <person name="Nagaraj S."/>
            <person name="Vavikolanu K."/>
            <person name="Aluvathingal J."/>
            <person name="Nadendla S."/>
            <person name="Sichtig H."/>
        </authorList>
    </citation>
    <scope>NUCLEOTIDE SEQUENCE [LARGE SCALE GENOMIC DNA]</scope>
    <source>
        <strain evidence="7">FDAARGOS_404</strain>
    </source>
</reference>
<protein>
    <submittedName>
        <fullName evidence="6">PhzF family phenazine biosynthesis protein</fullName>
    </submittedName>
</protein>
<dbReference type="GO" id="GO:0005737">
    <property type="term" value="C:cytoplasm"/>
    <property type="evidence" value="ECO:0007669"/>
    <property type="project" value="TreeGrafter"/>
</dbReference>
<dbReference type="Proteomes" id="UP001149314">
    <property type="component" value="Unassembled WGS sequence"/>
</dbReference>
<dbReference type="AlphaFoldDB" id="A0A7H0FIJ6"/>
<reference evidence="6" key="2">
    <citation type="submission" date="2017-09" db="EMBL/GenBank/DDBJ databases">
        <title>FDA dAtabase for Regulatory Grade micrObial Sequences (FDA-ARGOS): Supporting development and validation of Infectious Disease Dx tests.</title>
        <authorList>
            <person name="Minogue T."/>
            <person name="Wolcott M."/>
            <person name="Wasieloski L."/>
            <person name="Aguilar W."/>
            <person name="Moore D."/>
            <person name="Tallon L.J."/>
            <person name="Sadzewicz L."/>
            <person name="Ott S."/>
            <person name="Zhao X."/>
            <person name="Nagaraj S."/>
            <person name="Vavikolanu K."/>
            <person name="Aluvathingal J."/>
            <person name="Nadendla S."/>
            <person name="Sichtig H."/>
        </authorList>
    </citation>
    <scope>NUCLEOTIDE SEQUENCE</scope>
    <source>
        <strain evidence="6">FDAARGOS_404</strain>
    </source>
</reference>